<gene>
    <name evidence="4" type="ORF">I302_101042</name>
</gene>
<organism evidence="4 5">
    <name type="scientific">Kwoniella bestiolae CBS 10118</name>
    <dbReference type="NCBI Taxonomy" id="1296100"/>
    <lineage>
        <taxon>Eukaryota</taxon>
        <taxon>Fungi</taxon>
        <taxon>Dikarya</taxon>
        <taxon>Basidiomycota</taxon>
        <taxon>Agaricomycotina</taxon>
        <taxon>Tremellomycetes</taxon>
        <taxon>Tremellales</taxon>
        <taxon>Cryptococcaceae</taxon>
        <taxon>Kwoniella</taxon>
    </lineage>
</organism>
<feature type="domain" description="RNase III" evidence="3">
    <location>
        <begin position="1"/>
        <end position="150"/>
    </location>
</feature>
<dbReference type="AlphaFoldDB" id="A0AAJ8M653"/>
<dbReference type="PROSITE" id="PS50142">
    <property type="entry name" value="RNASE_3_2"/>
    <property type="match status" value="1"/>
</dbReference>
<dbReference type="RefSeq" id="XP_065725276.1">
    <property type="nucleotide sequence ID" value="XM_065869204.1"/>
</dbReference>
<dbReference type="InterPro" id="IPR000999">
    <property type="entry name" value="RNase_III_dom"/>
</dbReference>
<keyword evidence="5" id="KW-1185">Reference proteome</keyword>
<dbReference type="EMBL" id="CP144541">
    <property type="protein sequence ID" value="WVW79079.1"/>
    <property type="molecule type" value="Genomic_DNA"/>
</dbReference>
<sequence length="321" mass="35781">MESLSISPKPLLVPSELTLPPLPKIYDETILRKVFTHSSFIGRPKYSIDLFEDEDEGRDNEKLELLGDNLLDCAVLGLLQDLYPNLNVGNSTKLKSALVNNTTLRELSKRYRLHERLVAPPEQLPTLMNGDKVLANLFEAYIAGVFYSYLKHGPTSPNPTPTEALPTPPRSPNQHTPPLPSTYTAVGEGSSRLSRGQAIDHLDLWLRPLFQPIAESMLSQLKAEQLSRQLLVDTEDDDTDRKAQGANARLNQWFIFKEGGQPSYASSNAGLQGWKTLCTAVDRDGKSWYGEATRSTKKAAQAVAAYKVIKQFEQERPDFTA</sequence>
<dbReference type="InterPro" id="IPR036389">
    <property type="entry name" value="RNase_III_sf"/>
</dbReference>
<name>A0AAJ8M653_9TREE</name>
<dbReference type="GO" id="GO:0006364">
    <property type="term" value="P:rRNA processing"/>
    <property type="evidence" value="ECO:0007669"/>
    <property type="project" value="TreeGrafter"/>
</dbReference>
<evidence type="ECO:0000313" key="5">
    <source>
        <dbReference type="Proteomes" id="UP000092730"/>
    </source>
</evidence>
<dbReference type="Proteomes" id="UP000092730">
    <property type="component" value="Chromosome 1"/>
</dbReference>
<dbReference type="PANTHER" id="PTHR11207:SF0">
    <property type="entry name" value="RIBONUCLEASE 3"/>
    <property type="match status" value="1"/>
</dbReference>
<dbReference type="GO" id="GO:0006369">
    <property type="term" value="P:termination of RNA polymerase II transcription"/>
    <property type="evidence" value="ECO:0007669"/>
    <property type="project" value="TreeGrafter"/>
</dbReference>
<dbReference type="GO" id="GO:0004525">
    <property type="term" value="F:ribonuclease III activity"/>
    <property type="evidence" value="ECO:0007669"/>
    <property type="project" value="InterPro"/>
</dbReference>
<dbReference type="KEGG" id="kbi:30208817"/>
<protein>
    <recommendedName>
        <fullName evidence="3">RNase III domain-containing protein</fullName>
    </recommendedName>
</protein>
<dbReference type="SMART" id="SM00535">
    <property type="entry name" value="RIBOc"/>
    <property type="match status" value="1"/>
</dbReference>
<evidence type="ECO:0000256" key="2">
    <source>
        <dbReference type="SAM" id="MobiDB-lite"/>
    </source>
</evidence>
<dbReference type="SUPFAM" id="SSF54768">
    <property type="entry name" value="dsRNA-binding domain-like"/>
    <property type="match status" value="1"/>
</dbReference>
<feature type="compositionally biased region" description="Pro residues" evidence="2">
    <location>
        <begin position="157"/>
        <end position="180"/>
    </location>
</feature>
<evidence type="ECO:0000313" key="4">
    <source>
        <dbReference type="EMBL" id="WVW79079.1"/>
    </source>
</evidence>
<dbReference type="CDD" id="cd00593">
    <property type="entry name" value="RIBOc"/>
    <property type="match status" value="1"/>
</dbReference>
<dbReference type="GO" id="GO:0003723">
    <property type="term" value="F:RNA binding"/>
    <property type="evidence" value="ECO:0007669"/>
    <property type="project" value="UniProtKB-KW"/>
</dbReference>
<accession>A0AAJ8M653</accession>
<reference evidence="4" key="2">
    <citation type="submission" date="2024-02" db="EMBL/GenBank/DDBJ databases">
        <title>Comparative genomics of Cryptococcus and Kwoniella reveals pathogenesis evolution and contrasting modes of karyotype evolution via chromosome fusion or intercentromeric recombination.</title>
        <authorList>
            <person name="Coelho M.A."/>
            <person name="David-Palma M."/>
            <person name="Shea T."/>
            <person name="Bowers K."/>
            <person name="McGinley-Smith S."/>
            <person name="Mohammad A.W."/>
            <person name="Gnirke A."/>
            <person name="Yurkov A.M."/>
            <person name="Nowrousian M."/>
            <person name="Sun S."/>
            <person name="Cuomo C.A."/>
            <person name="Heitman J."/>
        </authorList>
    </citation>
    <scope>NUCLEOTIDE SEQUENCE</scope>
    <source>
        <strain evidence="4">CBS 10118</strain>
    </source>
</reference>
<dbReference type="GO" id="GO:0034475">
    <property type="term" value="P:U4 snRNA 3'-end processing"/>
    <property type="evidence" value="ECO:0007669"/>
    <property type="project" value="TreeGrafter"/>
</dbReference>
<dbReference type="Gene3D" id="1.10.1520.10">
    <property type="entry name" value="Ribonuclease III domain"/>
    <property type="match status" value="1"/>
</dbReference>
<dbReference type="GeneID" id="30208817"/>
<feature type="region of interest" description="Disordered" evidence="2">
    <location>
        <begin position="157"/>
        <end position="188"/>
    </location>
</feature>
<dbReference type="SUPFAM" id="SSF69065">
    <property type="entry name" value="RNase III domain-like"/>
    <property type="match status" value="1"/>
</dbReference>
<proteinExistence type="predicted"/>
<keyword evidence="1" id="KW-0694">RNA-binding</keyword>
<evidence type="ECO:0000256" key="1">
    <source>
        <dbReference type="ARBA" id="ARBA00022884"/>
    </source>
</evidence>
<evidence type="ECO:0000259" key="3">
    <source>
        <dbReference type="PROSITE" id="PS50142"/>
    </source>
</evidence>
<dbReference type="Pfam" id="PF00636">
    <property type="entry name" value="Ribonuclease_3"/>
    <property type="match status" value="1"/>
</dbReference>
<dbReference type="GO" id="GO:0005654">
    <property type="term" value="C:nucleoplasm"/>
    <property type="evidence" value="ECO:0007669"/>
    <property type="project" value="TreeGrafter"/>
</dbReference>
<dbReference type="PANTHER" id="PTHR11207">
    <property type="entry name" value="RIBONUCLEASE III"/>
    <property type="match status" value="1"/>
</dbReference>
<reference evidence="4" key="1">
    <citation type="submission" date="2013-07" db="EMBL/GenBank/DDBJ databases">
        <authorList>
            <consortium name="The Broad Institute Genome Sequencing Platform"/>
            <person name="Cuomo C."/>
            <person name="Litvintseva A."/>
            <person name="Chen Y."/>
            <person name="Heitman J."/>
            <person name="Sun S."/>
            <person name="Springer D."/>
            <person name="Dromer F."/>
            <person name="Young S.K."/>
            <person name="Zeng Q."/>
            <person name="Gargeya S."/>
            <person name="Fitzgerald M."/>
            <person name="Abouelleil A."/>
            <person name="Alvarado L."/>
            <person name="Berlin A.M."/>
            <person name="Chapman S.B."/>
            <person name="Dewar J."/>
            <person name="Goldberg J."/>
            <person name="Griggs A."/>
            <person name="Gujja S."/>
            <person name="Hansen M."/>
            <person name="Howarth C."/>
            <person name="Imamovic A."/>
            <person name="Larimer J."/>
            <person name="McCowan C."/>
            <person name="Murphy C."/>
            <person name="Pearson M."/>
            <person name="Priest M."/>
            <person name="Roberts A."/>
            <person name="Saif S."/>
            <person name="Shea T."/>
            <person name="Sykes S."/>
            <person name="Wortman J."/>
            <person name="Nusbaum C."/>
            <person name="Birren B."/>
        </authorList>
    </citation>
    <scope>NUCLEOTIDE SEQUENCE</scope>
    <source>
        <strain evidence="4">CBS 10118</strain>
    </source>
</reference>